<dbReference type="Proteomes" id="UP000031671">
    <property type="component" value="Unassembled WGS sequence"/>
</dbReference>
<dbReference type="AlphaFoldDB" id="A0A0B8NRC2"/>
<evidence type="ECO:0000313" key="1">
    <source>
        <dbReference type="EMBL" id="GAM57120.1"/>
    </source>
</evidence>
<reference evidence="1 2" key="1">
    <citation type="submission" date="2015-01" db="EMBL/GenBank/DDBJ databases">
        <title>Vibrio sp. C1 JCM 19231 whole genome shotgun sequence.</title>
        <authorList>
            <person name="Sawabe T."/>
            <person name="Meirelles P."/>
            <person name="Feng G."/>
            <person name="Sayaka M."/>
            <person name="Hattori M."/>
            <person name="Ohkuma M."/>
        </authorList>
    </citation>
    <scope>NUCLEOTIDE SEQUENCE [LARGE SCALE GENOMIC DNA]</scope>
    <source>
        <strain evidence="2">JCM 19231</strain>
    </source>
</reference>
<proteinExistence type="predicted"/>
<evidence type="ECO:0000313" key="2">
    <source>
        <dbReference type="Proteomes" id="UP000031671"/>
    </source>
</evidence>
<keyword evidence="2" id="KW-1185">Reference proteome</keyword>
<sequence>MFSVNLCPTNNQTLSPELKNNLVAKLQDYFCETEISFWESDFVTQSGKFKDSEEVSCPRCDHNHTVDAAELMQFNSKLTIVPADQIAVQMPCCHHDTNLAEMSFEEAVFSKWGITIKGKNRAVLEEFLHHQATPIALTAVEVPA</sequence>
<gene>
    <name evidence="1" type="ORF">JCM19231_3236</name>
</gene>
<accession>A0A0B8NRC2</accession>
<comment type="caution">
    <text evidence="1">The sequence shown here is derived from an EMBL/GenBank/DDBJ whole genome shotgun (WGS) entry which is preliminary data.</text>
</comment>
<organism evidence="1 2">
    <name type="scientific">Vibrio ishigakensis</name>
    <dbReference type="NCBI Taxonomy" id="1481914"/>
    <lineage>
        <taxon>Bacteria</taxon>
        <taxon>Pseudomonadati</taxon>
        <taxon>Pseudomonadota</taxon>
        <taxon>Gammaproteobacteria</taxon>
        <taxon>Vibrionales</taxon>
        <taxon>Vibrionaceae</taxon>
        <taxon>Vibrio</taxon>
    </lineage>
</organism>
<dbReference type="RefSeq" id="WP_261833277.1">
    <property type="nucleotide sequence ID" value="NZ_AP024881.1"/>
</dbReference>
<name>A0A0B8NRC2_9VIBR</name>
<protein>
    <submittedName>
        <fullName evidence="1">Uncharacterized protein</fullName>
    </submittedName>
</protein>
<dbReference type="EMBL" id="BBRZ01000045">
    <property type="protein sequence ID" value="GAM57120.1"/>
    <property type="molecule type" value="Genomic_DNA"/>
</dbReference>
<reference evidence="1 2" key="2">
    <citation type="submission" date="2015-01" db="EMBL/GenBank/DDBJ databases">
        <authorList>
            <consortium name="NBRP consortium"/>
            <person name="Sawabe T."/>
            <person name="Meirelles P."/>
            <person name="Feng G."/>
            <person name="Sayaka M."/>
            <person name="Hattori M."/>
            <person name="Ohkuma M."/>
        </authorList>
    </citation>
    <scope>NUCLEOTIDE SEQUENCE [LARGE SCALE GENOMIC DNA]</scope>
    <source>
        <strain evidence="2">JCM 19231</strain>
    </source>
</reference>